<dbReference type="SMR" id="A0A804HSZ2"/>
<dbReference type="Proteomes" id="UP000012960">
    <property type="component" value="Unplaced"/>
</dbReference>
<evidence type="ECO:0000313" key="6">
    <source>
        <dbReference type="EnsemblPlants" id="Ma01_p11650.1"/>
    </source>
</evidence>
<accession>A0A804HSZ2</accession>
<dbReference type="AlphaFoldDB" id="A0A804HSZ2"/>
<dbReference type="FunFam" id="3.40.50.2000:FF:000010">
    <property type="entry name" value="Alpha,alpha-trehalose-phosphate synthase"/>
    <property type="match status" value="1"/>
</dbReference>
<sequence length="819" mass="92812">MKVTNIVSGSHGVTVGDEDLASPMSIFLKRQVVVANFLPLHTARDKTTGKWCFEWDEDSLLLQMKDGFSPEIEVVYVGSLKVDVDAEEQEEVSQELLEEFKCIPTFLAPHLQRSFYHGFCKRHLWPLFHYMLPISAAQGELFDKSLFGAYISANRIFADKSVEAMNSDEDYIWIHDYHLMLLPILLRKRLSQVKLGFFLHSPFPSSEIYKTLPVRDQLLKGLLNADVIGFQTFDYARHFLSCCSRLLGLDYKFKHGYIGIEYFGRIVSIKIAPVGVHVGRLEKLLKCPTTIAKVQEIKQRFKGKTLFLGIDDMDIFKGMSLKLLAFEFMLQRNENLRGKMVLIQIANPPRTVGKNVMETRNEVISIVERINSVYGSPGYEPVVFMDYSIPYHMKIAYYVMADCCIVNAVRDGMNLVPYEYVVCRQGTEEIDRHRGINMVRCTSTLIVSEFIGCSPSLSGAIKVNPWSLQDVADALYHASELSENVRQLHHEKHYRYVISHHVAYWVQSFLQELERACQGNCNQKYYRLGIGLNFRVVSLSPDFRKLSVDELASSYKRTNRRAIFLDYDGTIMPAGSACKIPSMRLISILNDLCTDPQNTVFIVSGRERTALGEWFCSCTNLGIAAEHGYFIRWNVDSDWESSPPFGVSFEWRNTVERVMKSYTEATDGSFIESKESALVWNYQDADFEFGSCQAKELSSHLESLLANDPVVVRRGHYIVEVIPQGVGKGRAVDKILGQLVANGKPPELIICVGNDRSDEDMFQSINNATKKESSTAAPEVFACTVGQKPSSAKYYIDETSDVLLLLKALVQSQNKIVSP</sequence>
<dbReference type="InterPro" id="IPR006379">
    <property type="entry name" value="HAD-SF_hydro_IIB"/>
</dbReference>
<dbReference type="Gene3D" id="3.40.50.2000">
    <property type="entry name" value="Glycogen Phosphorylase B"/>
    <property type="match status" value="2"/>
</dbReference>
<evidence type="ECO:0000313" key="7">
    <source>
        <dbReference type="Proteomes" id="UP000012960"/>
    </source>
</evidence>
<dbReference type="Pfam" id="PF02358">
    <property type="entry name" value="Trehalose_PPase"/>
    <property type="match status" value="1"/>
</dbReference>
<dbReference type="CDD" id="cd01627">
    <property type="entry name" value="HAD_TPP"/>
    <property type="match status" value="1"/>
</dbReference>
<dbReference type="EMBL" id="HG996466">
    <property type="protein sequence ID" value="CAG1859251.1"/>
    <property type="molecule type" value="Genomic_DNA"/>
</dbReference>
<reference evidence="5" key="1">
    <citation type="submission" date="2021-03" db="EMBL/GenBank/DDBJ databases">
        <authorList>
            <consortium name="Genoscope - CEA"/>
            <person name="William W."/>
        </authorList>
    </citation>
    <scope>NUCLEOTIDE SEQUENCE</scope>
    <source>
        <strain evidence="5">Doubled-haploid Pahang</strain>
    </source>
</reference>
<evidence type="ECO:0000256" key="3">
    <source>
        <dbReference type="ARBA" id="ARBA00022676"/>
    </source>
</evidence>
<dbReference type="FunFam" id="3.40.50.1000:FF:000052">
    <property type="entry name" value="Alpha,alpha-trehalose-phosphate synthase [UDP-forming] 6"/>
    <property type="match status" value="1"/>
</dbReference>
<dbReference type="SUPFAM" id="SSF53756">
    <property type="entry name" value="UDP-Glycosyltransferase/glycogen phosphorylase"/>
    <property type="match status" value="1"/>
</dbReference>
<dbReference type="FunFam" id="3.40.50.2000:FF:000079">
    <property type="entry name" value="Trehalose-6-phosphate synthase 8"/>
    <property type="match status" value="1"/>
</dbReference>
<dbReference type="OrthoDB" id="755951at2759"/>
<keyword evidence="4" id="KW-0808">Transferase</keyword>
<dbReference type="NCBIfam" id="TIGR00685">
    <property type="entry name" value="T6PP"/>
    <property type="match status" value="1"/>
</dbReference>
<dbReference type="FunFam" id="3.30.70.1020:FF:000002">
    <property type="entry name" value="Trehalose-6-phosphate synthase 2"/>
    <property type="match status" value="1"/>
</dbReference>
<dbReference type="GO" id="GO:0016757">
    <property type="term" value="F:glycosyltransferase activity"/>
    <property type="evidence" value="ECO:0007669"/>
    <property type="project" value="UniProtKB-KW"/>
</dbReference>
<dbReference type="SUPFAM" id="SSF56784">
    <property type="entry name" value="HAD-like"/>
    <property type="match status" value="1"/>
</dbReference>
<evidence type="ECO:0000313" key="5">
    <source>
        <dbReference type="EMBL" id="CAG1859251.1"/>
    </source>
</evidence>
<keyword evidence="7" id="KW-1185">Reference proteome</keyword>
<dbReference type="Gene3D" id="3.30.70.1020">
    <property type="entry name" value="Trehalose-6-phosphate phosphatase related protein, domain 2"/>
    <property type="match status" value="1"/>
</dbReference>
<dbReference type="Pfam" id="PF00982">
    <property type="entry name" value="Glyco_transf_20"/>
    <property type="match status" value="1"/>
</dbReference>
<keyword evidence="3" id="KW-0328">Glycosyltransferase</keyword>
<name>A0A804HSZ2_MUSAM</name>
<comment type="similarity">
    <text evidence="2">In the C-terminal section; belongs to the trehalose phosphatase family.</text>
</comment>
<gene>
    <name evidence="5" type="ORF">GSMUA_295460.1</name>
</gene>
<dbReference type="Gramene" id="Ma01_t11650.1">
    <property type="protein sequence ID" value="Ma01_p11650.1"/>
    <property type="gene ID" value="Ma01_g11650"/>
</dbReference>
<dbReference type="InterPro" id="IPR003337">
    <property type="entry name" value="Trehalose_PPase"/>
</dbReference>
<dbReference type="InterPro" id="IPR001830">
    <property type="entry name" value="Glyco_trans_20"/>
</dbReference>
<dbReference type="EnsemblPlants" id="Ma01_t11650.1">
    <property type="protein sequence ID" value="Ma01_p11650.1"/>
    <property type="gene ID" value="Ma01_g11650"/>
</dbReference>
<dbReference type="CDD" id="cd03788">
    <property type="entry name" value="GT20_TPS"/>
    <property type="match status" value="1"/>
</dbReference>
<evidence type="ECO:0000256" key="4">
    <source>
        <dbReference type="ARBA" id="ARBA00022679"/>
    </source>
</evidence>
<evidence type="ECO:0000256" key="2">
    <source>
        <dbReference type="ARBA" id="ARBA00006330"/>
    </source>
</evidence>
<dbReference type="InterPro" id="IPR023214">
    <property type="entry name" value="HAD_sf"/>
</dbReference>
<dbReference type="FunFam" id="3.40.50.1000:FF:000054">
    <property type="entry name" value="alpha,alpha-trehalose-phosphate synthase [UDP-forming] 6"/>
    <property type="match status" value="1"/>
</dbReference>
<dbReference type="InParanoid" id="A0A804HSZ2"/>
<comment type="similarity">
    <text evidence="1">In the N-terminal section; belongs to the glycosyltransferase 20 family.</text>
</comment>
<proteinExistence type="inferred from homology"/>
<dbReference type="PANTHER" id="PTHR10788">
    <property type="entry name" value="TREHALOSE-6-PHOSPHATE SYNTHASE"/>
    <property type="match status" value="1"/>
</dbReference>
<dbReference type="InterPro" id="IPR036412">
    <property type="entry name" value="HAD-like_sf"/>
</dbReference>
<protein>
    <submittedName>
        <fullName evidence="5">(wild Malaysian banana) hypothetical protein</fullName>
    </submittedName>
</protein>
<organism evidence="6 7">
    <name type="scientific">Musa acuminata subsp. malaccensis</name>
    <name type="common">Wild banana</name>
    <name type="synonym">Musa malaccensis</name>
    <dbReference type="NCBI Taxonomy" id="214687"/>
    <lineage>
        <taxon>Eukaryota</taxon>
        <taxon>Viridiplantae</taxon>
        <taxon>Streptophyta</taxon>
        <taxon>Embryophyta</taxon>
        <taxon>Tracheophyta</taxon>
        <taxon>Spermatophyta</taxon>
        <taxon>Magnoliopsida</taxon>
        <taxon>Liliopsida</taxon>
        <taxon>Zingiberales</taxon>
        <taxon>Musaceae</taxon>
        <taxon>Musa</taxon>
    </lineage>
</organism>
<reference evidence="6" key="2">
    <citation type="submission" date="2021-05" db="UniProtKB">
        <authorList>
            <consortium name="EnsemblPlants"/>
        </authorList>
    </citation>
    <scope>IDENTIFICATION</scope>
    <source>
        <strain evidence="6">subsp. malaccensis</strain>
    </source>
</reference>
<evidence type="ECO:0000256" key="1">
    <source>
        <dbReference type="ARBA" id="ARBA00005409"/>
    </source>
</evidence>
<dbReference type="GO" id="GO:0005992">
    <property type="term" value="P:trehalose biosynthetic process"/>
    <property type="evidence" value="ECO:0000318"/>
    <property type="project" value="GO_Central"/>
</dbReference>
<dbReference type="PANTHER" id="PTHR10788:SF14">
    <property type="entry name" value="ALPHA,ALPHA-TREHALOSE-PHOSPHATE SYNTHASE [UDP-FORMING] 9-RELATED"/>
    <property type="match status" value="1"/>
</dbReference>
<dbReference type="NCBIfam" id="TIGR01484">
    <property type="entry name" value="HAD-SF-IIB"/>
    <property type="match status" value="1"/>
</dbReference>
<dbReference type="KEGG" id="mus:103994487"/>
<dbReference type="Gene3D" id="3.40.50.1000">
    <property type="entry name" value="HAD superfamily/HAD-like"/>
    <property type="match status" value="1"/>
</dbReference>